<feature type="chain" id="PRO_5035458344" description="CFEM domain-containing protein" evidence="11">
    <location>
        <begin position="20"/>
        <end position="264"/>
    </location>
</feature>
<feature type="domain" description="CFEM" evidence="12">
    <location>
        <begin position="1"/>
        <end position="111"/>
    </location>
</feature>
<feature type="compositionally biased region" description="Polar residues" evidence="10">
    <location>
        <begin position="160"/>
        <end position="183"/>
    </location>
</feature>
<keyword evidence="5" id="KW-0325">Glycoprotein</keyword>
<dbReference type="GO" id="GO:0005576">
    <property type="term" value="C:extracellular region"/>
    <property type="evidence" value="ECO:0007669"/>
    <property type="project" value="UniProtKB-SubCell"/>
</dbReference>
<sequence length="264" mass="26880">MRKSTPYQLAFLMASVATAAETSTCAIDCFQGFIANTPPAQCKEATNYLCFCTMSTLQDEFMQCVDKTCAGEKGAATSWAGELCSKLGKPIDLGTPEAPPKTDATTAVSAPVTSASDEVKPTTEAGTVSESKKTTEDAAQTTTAATEKTEPKADKTPTDQTPGVPSETTAIETSSNSTMTSISKPKETTKSGASDKSDASGDAAEATPDETTGDSVVTLTGTADTATASASETAAADDSNAADFIAAPGTFAAVGFAVALWQLL</sequence>
<dbReference type="GO" id="GO:0098552">
    <property type="term" value="C:side of membrane"/>
    <property type="evidence" value="ECO:0007669"/>
    <property type="project" value="UniProtKB-KW"/>
</dbReference>
<evidence type="ECO:0000256" key="10">
    <source>
        <dbReference type="SAM" id="MobiDB-lite"/>
    </source>
</evidence>
<dbReference type="EMBL" id="JAGPXF010000005">
    <property type="protein sequence ID" value="KAH7242220.1"/>
    <property type="molecule type" value="Genomic_DNA"/>
</dbReference>
<evidence type="ECO:0000259" key="12">
    <source>
        <dbReference type="PROSITE" id="PS52012"/>
    </source>
</evidence>
<keyword evidence="8" id="KW-0449">Lipoprotein</keyword>
<accession>A0A8K0WAV5</accession>
<dbReference type="PROSITE" id="PS52012">
    <property type="entry name" value="CFEM"/>
    <property type="match status" value="1"/>
</dbReference>
<comment type="similarity">
    <text evidence="3">Belongs to the RBT5 family.</text>
</comment>
<keyword evidence="5" id="KW-0336">GPI-anchor</keyword>
<evidence type="ECO:0000256" key="2">
    <source>
        <dbReference type="ARBA" id="ARBA00004613"/>
    </source>
</evidence>
<evidence type="ECO:0000256" key="6">
    <source>
        <dbReference type="ARBA" id="ARBA00022729"/>
    </source>
</evidence>
<feature type="compositionally biased region" description="Low complexity" evidence="10">
    <location>
        <begin position="222"/>
        <end position="237"/>
    </location>
</feature>
<comment type="subcellular location">
    <subcellularLocation>
        <location evidence="1">Membrane</location>
        <topology evidence="1">Lipid-anchor</topology>
        <topology evidence="1">GPI-anchor</topology>
    </subcellularLocation>
    <subcellularLocation>
        <location evidence="2">Secreted</location>
    </subcellularLocation>
</comment>
<proteinExistence type="inferred from homology"/>
<name>A0A8K0WAV5_9HYPO</name>
<evidence type="ECO:0000256" key="1">
    <source>
        <dbReference type="ARBA" id="ARBA00004589"/>
    </source>
</evidence>
<protein>
    <recommendedName>
        <fullName evidence="12">CFEM domain-containing protein</fullName>
    </recommendedName>
</protein>
<feature type="compositionally biased region" description="Basic and acidic residues" evidence="10">
    <location>
        <begin position="184"/>
        <end position="199"/>
    </location>
</feature>
<keyword evidence="14" id="KW-1185">Reference proteome</keyword>
<dbReference type="Proteomes" id="UP000813427">
    <property type="component" value="Unassembled WGS sequence"/>
</dbReference>
<dbReference type="InterPro" id="IPR008427">
    <property type="entry name" value="Extracellular_membr_CFEM_dom"/>
</dbReference>
<evidence type="ECO:0000256" key="9">
    <source>
        <dbReference type="PROSITE-ProRule" id="PRU01356"/>
    </source>
</evidence>
<evidence type="ECO:0000313" key="14">
    <source>
        <dbReference type="Proteomes" id="UP000813427"/>
    </source>
</evidence>
<feature type="region of interest" description="Disordered" evidence="10">
    <location>
        <begin position="94"/>
        <end position="237"/>
    </location>
</feature>
<keyword evidence="4" id="KW-0964">Secreted</keyword>
<reference evidence="13" key="1">
    <citation type="journal article" date="2021" name="Nat. Commun.">
        <title>Genetic determinants of endophytism in the Arabidopsis root mycobiome.</title>
        <authorList>
            <person name="Mesny F."/>
            <person name="Miyauchi S."/>
            <person name="Thiergart T."/>
            <person name="Pickel B."/>
            <person name="Atanasova L."/>
            <person name="Karlsson M."/>
            <person name="Huettel B."/>
            <person name="Barry K.W."/>
            <person name="Haridas S."/>
            <person name="Chen C."/>
            <person name="Bauer D."/>
            <person name="Andreopoulos W."/>
            <person name="Pangilinan J."/>
            <person name="LaButti K."/>
            <person name="Riley R."/>
            <person name="Lipzen A."/>
            <person name="Clum A."/>
            <person name="Drula E."/>
            <person name="Henrissat B."/>
            <person name="Kohler A."/>
            <person name="Grigoriev I.V."/>
            <person name="Martin F.M."/>
            <person name="Hacquard S."/>
        </authorList>
    </citation>
    <scope>NUCLEOTIDE SEQUENCE</scope>
    <source>
        <strain evidence="13">MPI-SDFR-AT-0068</strain>
    </source>
</reference>
<evidence type="ECO:0000256" key="5">
    <source>
        <dbReference type="ARBA" id="ARBA00022622"/>
    </source>
</evidence>
<keyword evidence="7" id="KW-1015">Disulfide bond</keyword>
<evidence type="ECO:0000256" key="3">
    <source>
        <dbReference type="ARBA" id="ARBA00010031"/>
    </source>
</evidence>
<evidence type="ECO:0000256" key="11">
    <source>
        <dbReference type="SAM" id="SignalP"/>
    </source>
</evidence>
<gene>
    <name evidence="13" type="ORF">BKA59DRAFT_529946</name>
</gene>
<evidence type="ECO:0000256" key="7">
    <source>
        <dbReference type="ARBA" id="ARBA00023157"/>
    </source>
</evidence>
<evidence type="ECO:0000256" key="8">
    <source>
        <dbReference type="ARBA" id="ARBA00023288"/>
    </source>
</evidence>
<feature type="signal peptide" evidence="11">
    <location>
        <begin position="1"/>
        <end position="19"/>
    </location>
</feature>
<dbReference type="OrthoDB" id="1193027at2759"/>
<evidence type="ECO:0000313" key="13">
    <source>
        <dbReference type="EMBL" id="KAH7242220.1"/>
    </source>
</evidence>
<feature type="compositionally biased region" description="Low complexity" evidence="10">
    <location>
        <begin position="102"/>
        <end position="116"/>
    </location>
</feature>
<organism evidence="13 14">
    <name type="scientific">Fusarium tricinctum</name>
    <dbReference type="NCBI Taxonomy" id="61284"/>
    <lineage>
        <taxon>Eukaryota</taxon>
        <taxon>Fungi</taxon>
        <taxon>Dikarya</taxon>
        <taxon>Ascomycota</taxon>
        <taxon>Pezizomycotina</taxon>
        <taxon>Sordariomycetes</taxon>
        <taxon>Hypocreomycetidae</taxon>
        <taxon>Hypocreales</taxon>
        <taxon>Nectriaceae</taxon>
        <taxon>Fusarium</taxon>
        <taxon>Fusarium tricinctum species complex</taxon>
    </lineage>
</organism>
<feature type="compositionally biased region" description="Low complexity" evidence="10">
    <location>
        <begin position="137"/>
        <end position="146"/>
    </location>
</feature>
<dbReference type="Pfam" id="PF05730">
    <property type="entry name" value="CFEM"/>
    <property type="match status" value="1"/>
</dbReference>
<comment type="caution">
    <text evidence="13">The sequence shown here is derived from an EMBL/GenBank/DDBJ whole genome shotgun (WGS) entry which is preliminary data.</text>
</comment>
<dbReference type="AlphaFoldDB" id="A0A8K0WAV5"/>
<evidence type="ECO:0000256" key="4">
    <source>
        <dbReference type="ARBA" id="ARBA00022525"/>
    </source>
</evidence>
<feature type="compositionally biased region" description="Basic and acidic residues" evidence="10">
    <location>
        <begin position="147"/>
        <end position="157"/>
    </location>
</feature>
<keyword evidence="6 11" id="KW-0732">Signal</keyword>
<keyword evidence="5" id="KW-0472">Membrane</keyword>
<comment type="caution">
    <text evidence="9">Lacks conserved residue(s) required for the propagation of feature annotation.</text>
</comment>